<proteinExistence type="predicted"/>
<dbReference type="InterPro" id="IPR016040">
    <property type="entry name" value="NAD(P)-bd_dom"/>
</dbReference>
<evidence type="ECO:0000313" key="3">
    <source>
        <dbReference type="Proteomes" id="UP000644756"/>
    </source>
</evidence>
<dbReference type="Gene3D" id="3.90.25.10">
    <property type="entry name" value="UDP-galactose 4-epimerase, domain 1"/>
    <property type="match status" value="1"/>
</dbReference>
<gene>
    <name evidence="2" type="ORF">GCM10010916_07160</name>
</gene>
<evidence type="ECO:0000313" key="2">
    <source>
        <dbReference type="EMBL" id="GGF92348.1"/>
    </source>
</evidence>
<dbReference type="PANTHER" id="PTHR43000">
    <property type="entry name" value="DTDP-D-GLUCOSE 4,6-DEHYDRATASE-RELATED"/>
    <property type="match status" value="1"/>
</dbReference>
<dbReference type="AlphaFoldDB" id="A0A917CM50"/>
<feature type="domain" description="NAD(P)-binding" evidence="1">
    <location>
        <begin position="4"/>
        <end position="299"/>
    </location>
</feature>
<keyword evidence="3" id="KW-1185">Reference proteome</keyword>
<organism evidence="2 3">
    <name type="scientific">Paenibacillus abyssi</name>
    <dbReference type="NCBI Taxonomy" id="1340531"/>
    <lineage>
        <taxon>Bacteria</taxon>
        <taxon>Bacillati</taxon>
        <taxon>Bacillota</taxon>
        <taxon>Bacilli</taxon>
        <taxon>Bacillales</taxon>
        <taxon>Paenibacillaceae</taxon>
        <taxon>Paenibacillus</taxon>
    </lineage>
</organism>
<dbReference type="EMBL" id="BMGR01000002">
    <property type="protein sequence ID" value="GGF92348.1"/>
    <property type="molecule type" value="Genomic_DNA"/>
</dbReference>
<accession>A0A917CM50</accession>
<dbReference type="CDD" id="cd05260">
    <property type="entry name" value="GDP_MD_SDR_e"/>
    <property type="match status" value="1"/>
</dbReference>
<dbReference type="InterPro" id="IPR036291">
    <property type="entry name" value="NAD(P)-bd_dom_sf"/>
</dbReference>
<reference evidence="2" key="1">
    <citation type="journal article" date="2014" name="Int. J. Syst. Evol. Microbiol.">
        <title>Complete genome sequence of Corynebacterium casei LMG S-19264T (=DSM 44701T), isolated from a smear-ripened cheese.</title>
        <authorList>
            <consortium name="US DOE Joint Genome Institute (JGI-PGF)"/>
            <person name="Walter F."/>
            <person name="Albersmeier A."/>
            <person name="Kalinowski J."/>
            <person name="Ruckert C."/>
        </authorList>
    </citation>
    <scope>NUCLEOTIDE SEQUENCE</scope>
    <source>
        <strain evidence="2">CGMCC 1.12987</strain>
    </source>
</reference>
<dbReference type="Proteomes" id="UP000644756">
    <property type="component" value="Unassembled WGS sequence"/>
</dbReference>
<protein>
    <submittedName>
        <fullName evidence="2">GDP-mannose 4,6-dehydratase</fullName>
    </submittedName>
</protein>
<dbReference type="SUPFAM" id="SSF51735">
    <property type="entry name" value="NAD(P)-binding Rossmann-fold domains"/>
    <property type="match status" value="1"/>
</dbReference>
<evidence type="ECO:0000259" key="1">
    <source>
        <dbReference type="Pfam" id="PF16363"/>
    </source>
</evidence>
<reference evidence="2" key="2">
    <citation type="submission" date="2020-09" db="EMBL/GenBank/DDBJ databases">
        <authorList>
            <person name="Sun Q."/>
            <person name="Zhou Y."/>
        </authorList>
    </citation>
    <scope>NUCLEOTIDE SEQUENCE</scope>
    <source>
        <strain evidence="2">CGMCC 1.12987</strain>
    </source>
</reference>
<name>A0A917CM50_9BACL</name>
<dbReference type="RefSeq" id="WP_188529089.1">
    <property type="nucleotide sequence ID" value="NZ_BMGR01000002.1"/>
</dbReference>
<sequence>MKALITGVSGFVGRYLAQNLLDNGYEVWGGSRNCPPSFMDGVKLVELNFTSQESVMEVLEDVMPDVVFHLSGQSSVRYSWDHIEETFESNLMDSIALLEAIKNSSLKDKIRVISIGSSEEYGLGAELPIKEDAVTNPINPYGLSKLSIGKIALLYHTLHGMDIIHVRAFNHIGPGQMLGFVTSDFAKQVVDIENGDVEPTIYVGDLSSKRDFTDVRDIVEAYRLLYEKGIAGQIYNICSGVCISIEDILGILLSFSSKPIKVIIDENKFRPNNVKEYYGSNEKLRTATGWEPSISIKQSLFDIYHYWKQSSHK</sequence>
<dbReference type="Pfam" id="PF16363">
    <property type="entry name" value="GDP_Man_Dehyd"/>
    <property type="match status" value="1"/>
</dbReference>
<dbReference type="Gene3D" id="3.40.50.720">
    <property type="entry name" value="NAD(P)-binding Rossmann-like Domain"/>
    <property type="match status" value="1"/>
</dbReference>
<comment type="caution">
    <text evidence="2">The sequence shown here is derived from an EMBL/GenBank/DDBJ whole genome shotgun (WGS) entry which is preliminary data.</text>
</comment>